<protein>
    <recommendedName>
        <fullName evidence="5">Lipoprotein</fullName>
    </recommendedName>
</protein>
<feature type="region of interest" description="Disordered" evidence="1">
    <location>
        <begin position="28"/>
        <end position="77"/>
    </location>
</feature>
<keyword evidence="2" id="KW-0732">Signal</keyword>
<feature type="compositionally biased region" description="Low complexity" evidence="1">
    <location>
        <begin position="39"/>
        <end position="72"/>
    </location>
</feature>
<dbReference type="EMBL" id="JACJVQ010000023">
    <property type="protein sequence ID" value="MBB6637538.1"/>
    <property type="molecule type" value="Genomic_DNA"/>
</dbReference>
<feature type="chain" id="PRO_5039189512" description="Lipoprotein" evidence="2">
    <location>
        <begin position="25"/>
        <end position="225"/>
    </location>
</feature>
<keyword evidence="4" id="KW-1185">Reference proteome</keyword>
<organism evidence="3 4">
    <name type="scientific">Cohnella thailandensis</name>
    <dbReference type="NCBI Taxonomy" id="557557"/>
    <lineage>
        <taxon>Bacteria</taxon>
        <taxon>Bacillati</taxon>
        <taxon>Bacillota</taxon>
        <taxon>Bacilli</taxon>
        <taxon>Bacillales</taxon>
        <taxon>Paenibacillaceae</taxon>
        <taxon>Cohnella</taxon>
    </lineage>
</organism>
<accession>A0A841T5F8</accession>
<proteinExistence type="predicted"/>
<gene>
    <name evidence="3" type="ORF">H7B67_25695</name>
</gene>
<comment type="caution">
    <text evidence="3">The sequence shown here is derived from an EMBL/GenBank/DDBJ whole genome shotgun (WGS) entry which is preliminary data.</text>
</comment>
<dbReference type="Proteomes" id="UP000535838">
    <property type="component" value="Unassembled WGS sequence"/>
</dbReference>
<name>A0A841T5F8_9BACL</name>
<evidence type="ECO:0000256" key="1">
    <source>
        <dbReference type="SAM" id="MobiDB-lite"/>
    </source>
</evidence>
<dbReference type="AlphaFoldDB" id="A0A841T5F8"/>
<dbReference type="RefSeq" id="WP_185122746.1">
    <property type="nucleotide sequence ID" value="NZ_JACJVQ010000023.1"/>
</dbReference>
<feature type="signal peptide" evidence="2">
    <location>
        <begin position="1"/>
        <end position="24"/>
    </location>
</feature>
<evidence type="ECO:0000256" key="2">
    <source>
        <dbReference type="SAM" id="SignalP"/>
    </source>
</evidence>
<dbReference type="PROSITE" id="PS51257">
    <property type="entry name" value="PROKAR_LIPOPROTEIN"/>
    <property type="match status" value="1"/>
</dbReference>
<evidence type="ECO:0000313" key="4">
    <source>
        <dbReference type="Proteomes" id="UP000535838"/>
    </source>
</evidence>
<evidence type="ECO:0008006" key="5">
    <source>
        <dbReference type="Google" id="ProtNLM"/>
    </source>
</evidence>
<reference evidence="3 4" key="1">
    <citation type="submission" date="2020-08" db="EMBL/GenBank/DDBJ databases">
        <title>Cohnella phylogeny.</title>
        <authorList>
            <person name="Dunlap C."/>
        </authorList>
    </citation>
    <scope>NUCLEOTIDE SEQUENCE [LARGE SCALE GENOMIC DNA]</scope>
    <source>
        <strain evidence="3 4">DSM 25241</strain>
    </source>
</reference>
<evidence type="ECO:0000313" key="3">
    <source>
        <dbReference type="EMBL" id="MBB6637538.1"/>
    </source>
</evidence>
<sequence length="225" mass="24151">MMRSNTGSKIVPVLAFALTLVACTDGNKPSATSAVPVQSPDTSSAAPSPDAGSTSTAAPSAVPFSSPEESPAPQRPQTESFDLMTEEGYKPRTATLHHGEGFSFYVFEGFTFESSSGRLELTENPEYFVDMEQLPMDYDLTALSKEGEESLKKFGAVSDHSGELVEHPLGYAELYLQAVSGEGISDYIVWKSETGDPYLFRIRNPKGEQASAFASPVLVSLSTVM</sequence>